<sequence length="572" mass="62067">MHPAGPFGTGGDQHDPRAAPREGGVRAQPRKENTQAMPEIRADLVVAGGSLGGVAAALAACRLGRRVVLTEETDWLGGQLTSQAVPPDEHPWIEKFGCTASYRQLREDIRGYYRTWYPLTERARDWNALNPGAGRVSRLCHEPRAALSVIEARLAPHIAAGRLTVLLGHRVSGAETDGDRVRSLHVRGPGGESTVLTAPFFLDATDHGDVLPAAGAEYVIGAESADEHGEAHAPGTAAPGNIQSFTVTFALSHHEGEDHTIDRPDGYDAWRAYEPDFWTGPLLSFTAPVPSTLEPRERWLEPNPPDEPVAQLADPARDHGDSELWMFRRILARGLHAPGAVPSDITLVNWPMNDYWLGPIVDVDEATAAEHLHQARQLSLSLLHWLQTEAPRADGGTGFPGLRLRPDVTGTADGLAKAPYVRESRRIRALHTVTENDVSLDVAGPYGGTRHADSVGIGSYRIDLHPSTGGDNYIDIPSVPFQIPLGSLVPVRVRNLLPACKNLGATHISNGCLRLHPVEWNIGEAASLLAVFCLERGAEPQQVHGDETLSAEFCRLLEQQGIERAWPDVRGY</sequence>
<comment type="caution">
    <text evidence="2">The sequence shown here is derived from an EMBL/GenBank/DDBJ whole genome shotgun (WGS) entry which is preliminary data.</text>
</comment>
<dbReference type="InterPro" id="IPR036188">
    <property type="entry name" value="FAD/NAD-bd_sf"/>
</dbReference>
<evidence type="ECO:0000256" key="1">
    <source>
        <dbReference type="SAM" id="MobiDB-lite"/>
    </source>
</evidence>
<keyword evidence="3" id="KW-1185">Reference proteome</keyword>
<name>A0ABQ2LSI4_9ACTN</name>
<dbReference type="Gene3D" id="3.50.50.60">
    <property type="entry name" value="FAD/NAD(P)-binding domain"/>
    <property type="match status" value="1"/>
</dbReference>
<reference evidence="3" key="1">
    <citation type="journal article" date="2019" name="Int. J. Syst. Evol. Microbiol.">
        <title>The Global Catalogue of Microorganisms (GCM) 10K type strain sequencing project: providing services to taxonomists for standard genome sequencing and annotation.</title>
        <authorList>
            <consortium name="The Broad Institute Genomics Platform"/>
            <consortium name="The Broad Institute Genome Sequencing Center for Infectious Disease"/>
            <person name="Wu L."/>
            <person name="Ma J."/>
        </authorList>
    </citation>
    <scope>NUCLEOTIDE SEQUENCE [LARGE SCALE GENOMIC DNA]</scope>
    <source>
        <strain evidence="3">CGMCC 4.7178</strain>
    </source>
</reference>
<feature type="region of interest" description="Disordered" evidence="1">
    <location>
        <begin position="1"/>
        <end position="37"/>
    </location>
</feature>
<feature type="compositionally biased region" description="Basic and acidic residues" evidence="1">
    <location>
        <begin position="12"/>
        <end position="33"/>
    </location>
</feature>
<evidence type="ECO:0000313" key="2">
    <source>
        <dbReference type="EMBL" id="GGO42654.1"/>
    </source>
</evidence>
<protein>
    <submittedName>
        <fullName evidence="2">FAD-dependent oxidoreductase</fullName>
    </submittedName>
</protein>
<dbReference type="PANTHER" id="PTHR42716:SF1">
    <property type="entry name" value="SLL0471 PROTEIN"/>
    <property type="match status" value="1"/>
</dbReference>
<organism evidence="2 3">
    <name type="scientific">Streptomyces daqingensis</name>
    <dbReference type="NCBI Taxonomy" id="1472640"/>
    <lineage>
        <taxon>Bacteria</taxon>
        <taxon>Bacillati</taxon>
        <taxon>Actinomycetota</taxon>
        <taxon>Actinomycetes</taxon>
        <taxon>Kitasatosporales</taxon>
        <taxon>Streptomycetaceae</taxon>
        <taxon>Streptomyces</taxon>
    </lineage>
</organism>
<dbReference type="InterPro" id="IPR005288">
    <property type="entry name" value="NadB"/>
</dbReference>
<gene>
    <name evidence="2" type="ORF">GCM10012287_04040</name>
</gene>
<dbReference type="EMBL" id="BMMP01000001">
    <property type="protein sequence ID" value="GGO42654.1"/>
    <property type="molecule type" value="Genomic_DNA"/>
</dbReference>
<accession>A0ABQ2LSI4</accession>
<dbReference type="PANTHER" id="PTHR42716">
    <property type="entry name" value="L-ASPARTATE OXIDASE"/>
    <property type="match status" value="1"/>
</dbReference>
<evidence type="ECO:0000313" key="3">
    <source>
        <dbReference type="Proteomes" id="UP000631535"/>
    </source>
</evidence>
<proteinExistence type="predicted"/>
<dbReference type="SUPFAM" id="SSF51905">
    <property type="entry name" value="FAD/NAD(P)-binding domain"/>
    <property type="match status" value="1"/>
</dbReference>
<dbReference type="Proteomes" id="UP000631535">
    <property type="component" value="Unassembled WGS sequence"/>
</dbReference>
<dbReference type="Pfam" id="PF12831">
    <property type="entry name" value="FAD_oxidored"/>
    <property type="match status" value="1"/>
</dbReference>